<evidence type="ECO:0000313" key="4">
    <source>
        <dbReference type="Proteomes" id="UP001296581"/>
    </source>
</evidence>
<dbReference type="RefSeq" id="WP_101878513.1">
    <property type="nucleotide sequence ID" value="NZ_CAXUME010000008.1"/>
</dbReference>
<protein>
    <submittedName>
        <fullName evidence="3">Replication initiator protein A</fullName>
    </submittedName>
</protein>
<sequence length="363" mass="41932">MQEIQFDYFRGMEAEQYSFYRVPKVLFTAECFKSLSCEAKVLYGLMLDRMSLSIKNRWFDEEDRVYIIFTVEEIAELLNCGTQKAVKLMKELDDNQGIGLIEKKRLGLGKPNVIYVKNFILKEKRSSEQIGKVPENLGNTQNSENHNSRIVKTTNQELPESQFKNGENHNSGIVKTTNQEFPESQFKNDENHTSRIVEITTQEVPKSQSNNTDINNTDFNETDSIQSYLSPSAGEVRPVGEDVIERMETYRALLQENIDYECFPDRREKEDVDELIELMVEILMMPDDSVVRIGGADKPVSVVKSRFLKLTYSHIEYVLFSLHRNTSKVANIKAYLLTTLYNSSMTMNHYYQAEVNHDLYGGK</sequence>
<dbReference type="AlphaFoldDB" id="A0AB36DEM0"/>
<dbReference type="Pfam" id="PF06970">
    <property type="entry name" value="RepA_N"/>
    <property type="match status" value="1"/>
</dbReference>
<evidence type="ECO:0000313" key="3">
    <source>
        <dbReference type="EMBL" id="NSI64466.1"/>
    </source>
</evidence>
<organism evidence="3 4">
    <name type="scientific">Mediterraneibacter gnavus</name>
    <name type="common">Ruminococcus gnavus</name>
    <dbReference type="NCBI Taxonomy" id="33038"/>
    <lineage>
        <taxon>Bacteria</taxon>
        <taxon>Bacillati</taxon>
        <taxon>Bacillota</taxon>
        <taxon>Clostridia</taxon>
        <taxon>Lachnospirales</taxon>
        <taxon>Lachnospiraceae</taxon>
        <taxon>Mediterraneibacter</taxon>
    </lineage>
</organism>
<gene>
    <name evidence="3" type="ORF">G4981_04100</name>
</gene>
<proteinExistence type="predicted"/>
<dbReference type="InterPro" id="IPR046059">
    <property type="entry name" value="DUF6017"/>
</dbReference>
<feature type="domain" description="DUF6017" evidence="2">
    <location>
        <begin position="245"/>
        <end position="362"/>
    </location>
</feature>
<dbReference type="Proteomes" id="UP001296581">
    <property type="component" value="Unassembled WGS sequence"/>
</dbReference>
<dbReference type="EMBL" id="JAAIRY010000004">
    <property type="protein sequence ID" value="NSI64466.1"/>
    <property type="molecule type" value="Genomic_DNA"/>
</dbReference>
<reference evidence="3" key="1">
    <citation type="journal article" date="2020" name="Cell Host Microbe">
        <title>Functional and Genomic Variation between Human-Derived Isolates of Lachnospiraceae Reveals Inter- and Intra-Species Diversity.</title>
        <authorList>
            <person name="Sorbara M.T."/>
            <person name="Littmann E.R."/>
            <person name="Fontana E."/>
            <person name="Moody T.U."/>
            <person name="Kohout C.E."/>
            <person name="Gjonbalaj M."/>
            <person name="Eaton V."/>
            <person name="Seok R."/>
            <person name="Leiner I.M."/>
            <person name="Pamer E.G."/>
        </authorList>
    </citation>
    <scope>NUCLEOTIDE SEQUENCE</scope>
    <source>
        <strain evidence="3">MSK.11.9</strain>
    </source>
</reference>
<accession>A0AB36DEM0</accession>
<name>A0AB36DEM0_MEDGN</name>
<evidence type="ECO:0000259" key="1">
    <source>
        <dbReference type="Pfam" id="PF06970"/>
    </source>
</evidence>
<feature type="domain" description="Replication initiator A N-terminal" evidence="1">
    <location>
        <begin position="18"/>
        <end position="92"/>
    </location>
</feature>
<dbReference type="InterPro" id="IPR010724">
    <property type="entry name" value="RepA_N"/>
</dbReference>
<reference evidence="3" key="2">
    <citation type="submission" date="2020-02" db="EMBL/GenBank/DDBJ databases">
        <authorList>
            <person name="Littmann E."/>
            <person name="Sorbara M."/>
        </authorList>
    </citation>
    <scope>NUCLEOTIDE SEQUENCE</scope>
    <source>
        <strain evidence="3">MSK.11.9</strain>
    </source>
</reference>
<dbReference type="Pfam" id="PF19481">
    <property type="entry name" value="DUF6017"/>
    <property type="match status" value="1"/>
</dbReference>
<evidence type="ECO:0000259" key="2">
    <source>
        <dbReference type="Pfam" id="PF19481"/>
    </source>
</evidence>
<comment type="caution">
    <text evidence="3">The sequence shown here is derived from an EMBL/GenBank/DDBJ whole genome shotgun (WGS) entry which is preliminary data.</text>
</comment>